<proteinExistence type="predicted"/>
<comment type="caution">
    <text evidence="1">The sequence shown here is derived from an EMBL/GenBank/DDBJ whole genome shotgun (WGS) entry which is preliminary data.</text>
</comment>
<evidence type="ECO:0000313" key="2">
    <source>
        <dbReference type="Proteomes" id="UP001281147"/>
    </source>
</evidence>
<protein>
    <submittedName>
        <fullName evidence="1">Uncharacterized protein</fullName>
    </submittedName>
</protein>
<dbReference type="Proteomes" id="UP001281147">
    <property type="component" value="Unassembled WGS sequence"/>
</dbReference>
<name>A0ACC3N273_9PEZI</name>
<reference evidence="1" key="1">
    <citation type="submission" date="2023-07" db="EMBL/GenBank/DDBJ databases">
        <title>Black Yeasts Isolated from many extreme environments.</title>
        <authorList>
            <person name="Coleine C."/>
            <person name="Stajich J.E."/>
            <person name="Selbmann L."/>
        </authorList>
    </citation>
    <scope>NUCLEOTIDE SEQUENCE</scope>
    <source>
        <strain evidence="1">CCFEE 5714</strain>
    </source>
</reference>
<sequence>MTDPPRLQVSGLPAMGSEETTATTSPARGAEMRNFLQARLQKNRAPPLVHSWDFWHDRQDRSQNPSSNGATAEEGSYEDRLEVLATVDDVRKFWNVFNNFDIGRLQLRDSIHLFHKDIKPVWEDRRNARGGAWTFRVPKSQAVEFWKEVAMMAIGEQLQNAVESERTTFRDDICGISLGVRFNSMLVQIWNRDGEHTEGVERILSTVLENLSPELKPREGSYYYKKHSEHAGFAAQTAGSATNSRPTSSASAANQPSAFGEQQGMMSLNAVVDQKS</sequence>
<keyword evidence="2" id="KW-1185">Reference proteome</keyword>
<organism evidence="1 2">
    <name type="scientific">Vermiconidia calcicola</name>
    <dbReference type="NCBI Taxonomy" id="1690605"/>
    <lineage>
        <taxon>Eukaryota</taxon>
        <taxon>Fungi</taxon>
        <taxon>Dikarya</taxon>
        <taxon>Ascomycota</taxon>
        <taxon>Pezizomycotina</taxon>
        <taxon>Dothideomycetes</taxon>
        <taxon>Dothideomycetidae</taxon>
        <taxon>Mycosphaerellales</taxon>
        <taxon>Extremaceae</taxon>
        <taxon>Vermiconidia</taxon>
    </lineage>
</organism>
<evidence type="ECO:0000313" key="1">
    <source>
        <dbReference type="EMBL" id="KAK3708515.1"/>
    </source>
</evidence>
<accession>A0ACC3N273</accession>
<dbReference type="EMBL" id="JAUTXU010000100">
    <property type="protein sequence ID" value="KAK3708515.1"/>
    <property type="molecule type" value="Genomic_DNA"/>
</dbReference>
<gene>
    <name evidence="1" type="ORF">LTR37_011410</name>
</gene>